<feature type="region of interest" description="Disordered" evidence="1">
    <location>
        <begin position="106"/>
        <end position="141"/>
    </location>
</feature>
<dbReference type="EMBL" id="JANPWB010000014">
    <property type="protein sequence ID" value="KAJ1096136.1"/>
    <property type="molecule type" value="Genomic_DNA"/>
</dbReference>
<reference evidence="2" key="1">
    <citation type="journal article" date="2022" name="bioRxiv">
        <title>Sequencing and chromosome-scale assembly of the giantPleurodeles waltlgenome.</title>
        <authorList>
            <person name="Brown T."/>
            <person name="Elewa A."/>
            <person name="Iarovenko S."/>
            <person name="Subramanian E."/>
            <person name="Araus A.J."/>
            <person name="Petzold A."/>
            <person name="Susuki M."/>
            <person name="Suzuki K.-i.T."/>
            <person name="Hayashi T."/>
            <person name="Toyoda A."/>
            <person name="Oliveira C."/>
            <person name="Osipova E."/>
            <person name="Leigh N.D."/>
            <person name="Simon A."/>
            <person name="Yun M.H."/>
        </authorList>
    </citation>
    <scope>NUCLEOTIDE SEQUENCE</scope>
    <source>
        <strain evidence="2">20211129_DDA</strain>
        <tissue evidence="2">Liver</tissue>
    </source>
</reference>
<comment type="caution">
    <text evidence="2">The sequence shown here is derived from an EMBL/GenBank/DDBJ whole genome shotgun (WGS) entry which is preliminary data.</text>
</comment>
<gene>
    <name evidence="2" type="ORF">NDU88_001280</name>
</gene>
<dbReference type="AlphaFoldDB" id="A0AAV7LX75"/>
<evidence type="ECO:0000313" key="2">
    <source>
        <dbReference type="EMBL" id="KAJ1096136.1"/>
    </source>
</evidence>
<keyword evidence="3" id="KW-1185">Reference proteome</keyword>
<evidence type="ECO:0000313" key="3">
    <source>
        <dbReference type="Proteomes" id="UP001066276"/>
    </source>
</evidence>
<evidence type="ECO:0000256" key="1">
    <source>
        <dbReference type="SAM" id="MobiDB-lite"/>
    </source>
</evidence>
<protein>
    <submittedName>
        <fullName evidence="2">Uncharacterized protein</fullName>
    </submittedName>
</protein>
<organism evidence="2 3">
    <name type="scientific">Pleurodeles waltl</name>
    <name type="common">Iberian ribbed newt</name>
    <dbReference type="NCBI Taxonomy" id="8319"/>
    <lineage>
        <taxon>Eukaryota</taxon>
        <taxon>Metazoa</taxon>
        <taxon>Chordata</taxon>
        <taxon>Craniata</taxon>
        <taxon>Vertebrata</taxon>
        <taxon>Euteleostomi</taxon>
        <taxon>Amphibia</taxon>
        <taxon>Batrachia</taxon>
        <taxon>Caudata</taxon>
        <taxon>Salamandroidea</taxon>
        <taxon>Salamandridae</taxon>
        <taxon>Pleurodelinae</taxon>
        <taxon>Pleurodeles</taxon>
    </lineage>
</organism>
<accession>A0AAV7LX75</accession>
<dbReference type="Proteomes" id="UP001066276">
    <property type="component" value="Chromosome 10"/>
</dbReference>
<proteinExistence type="predicted"/>
<feature type="region of interest" description="Disordered" evidence="1">
    <location>
        <begin position="15"/>
        <end position="77"/>
    </location>
</feature>
<name>A0AAV7LX75_PLEWA</name>
<sequence>MQAAPPFVQELQAAPSLSPLSRSRVCRQVPARHHAPGLTGGPRQDPPQALEHTGLLQHRTAASQQPAPPTPWHRDLTRPADLGFLHWGVASPPHLCCSKHATPDGASGHTPLFHMARRFPGDPLGPRAADPSPQSRHRGRP</sequence>